<accession>A0ABV5UT57</accession>
<gene>
    <name evidence="4" type="primary">mpaC</name>
    <name evidence="4" type="ORF">ACFFPI_14835</name>
</gene>
<dbReference type="RefSeq" id="WP_345034713.1">
    <property type="nucleotide sequence ID" value="NZ_BAABED010000001.1"/>
</dbReference>
<dbReference type="InterPro" id="IPR039697">
    <property type="entry name" value="Alcohol_dehydrogenase_Fe"/>
</dbReference>
<evidence type="ECO:0000256" key="2">
    <source>
        <dbReference type="ARBA" id="ARBA00023002"/>
    </source>
</evidence>
<feature type="domain" description="Alcohol dehydrogenase iron-type/glycerol dehydrogenase GldA" evidence="3">
    <location>
        <begin position="77"/>
        <end position="178"/>
    </location>
</feature>
<dbReference type="NCBIfam" id="NF041822">
    <property type="entry name" value="daptide_DH"/>
    <property type="match status" value="1"/>
</dbReference>
<dbReference type="EMBL" id="JBHMBH010000029">
    <property type="protein sequence ID" value="MFB9715391.1"/>
    <property type="molecule type" value="Genomic_DNA"/>
</dbReference>
<dbReference type="PANTHER" id="PTHR11496:SF102">
    <property type="entry name" value="ALCOHOL DEHYDROGENASE 4"/>
    <property type="match status" value="1"/>
</dbReference>
<evidence type="ECO:0000256" key="1">
    <source>
        <dbReference type="ARBA" id="ARBA00007358"/>
    </source>
</evidence>
<dbReference type="InterPro" id="IPR001670">
    <property type="entry name" value="ADH_Fe/GldA"/>
</dbReference>
<keyword evidence="5" id="KW-1185">Reference proteome</keyword>
<proteinExistence type="inferred from homology"/>
<evidence type="ECO:0000313" key="5">
    <source>
        <dbReference type="Proteomes" id="UP001589536"/>
    </source>
</evidence>
<evidence type="ECO:0000313" key="4">
    <source>
        <dbReference type="EMBL" id="MFB9715391.1"/>
    </source>
</evidence>
<dbReference type="InterPro" id="IPR049692">
    <property type="entry name" value="Daptide_DH"/>
</dbReference>
<keyword evidence="2" id="KW-0560">Oxidoreductase</keyword>
<dbReference type="Pfam" id="PF00465">
    <property type="entry name" value="Fe-ADH"/>
    <property type="match status" value="1"/>
</dbReference>
<dbReference type="Gene3D" id="3.40.50.1970">
    <property type="match status" value="1"/>
</dbReference>
<sequence length="400" mass="42298">MISPVRTVRSGPSVFTAPADFVNWLGDATRARPRRPVLAVVDAAVTRSPDGLRFLDLLRGTADLLCVDPAADEAALLSTAERSGPVDVVLGIGGGAAMDTAKLLPPLWDPGHRLTIMSRTRAGHLMLRDEPVPKCALGLVPTTLGTGSESGMNACISDGSRKRLVSGGQLRADAVLLNSGLTASLPMHLVLSGTLEAIFRLATPFVLTGTPRRSSDTLALATIRALAQAADEVQHLRLQGSPGIRAAEVRQEIAELSSFSQTGWTSLGRNSYGTLPWIIATELSTVVGLSKMEAVAAILPAYWRRVESGDKRFGFAARLSDVGHALPHTNVPPAAGPTATLENALSRWDLTRSLFIGTQDIHRISQQISRAWGGGLPTMQGLTSADTEAFLTEAVGAVRE</sequence>
<organism evidence="4 5">
    <name type="scientific">Arthrobacter methylotrophus</name>
    <dbReference type="NCBI Taxonomy" id="121291"/>
    <lineage>
        <taxon>Bacteria</taxon>
        <taxon>Bacillati</taxon>
        <taxon>Actinomycetota</taxon>
        <taxon>Actinomycetes</taxon>
        <taxon>Micrococcales</taxon>
        <taxon>Micrococcaceae</taxon>
        <taxon>Arthrobacter</taxon>
    </lineage>
</organism>
<comment type="caution">
    <text evidence="4">The sequence shown here is derived from an EMBL/GenBank/DDBJ whole genome shotgun (WGS) entry which is preliminary data.</text>
</comment>
<name>A0ABV5UT57_9MICC</name>
<dbReference type="SUPFAM" id="SSF56796">
    <property type="entry name" value="Dehydroquinate synthase-like"/>
    <property type="match status" value="1"/>
</dbReference>
<dbReference type="Proteomes" id="UP001589536">
    <property type="component" value="Unassembled WGS sequence"/>
</dbReference>
<reference evidence="4 5" key="1">
    <citation type="submission" date="2024-09" db="EMBL/GenBank/DDBJ databases">
        <authorList>
            <person name="Sun Q."/>
            <person name="Mori K."/>
        </authorList>
    </citation>
    <scope>NUCLEOTIDE SEQUENCE [LARGE SCALE GENOMIC DNA]</scope>
    <source>
        <strain evidence="4 5">JCM 13519</strain>
    </source>
</reference>
<dbReference type="PANTHER" id="PTHR11496">
    <property type="entry name" value="ALCOHOL DEHYDROGENASE"/>
    <property type="match status" value="1"/>
</dbReference>
<evidence type="ECO:0000259" key="3">
    <source>
        <dbReference type="Pfam" id="PF00465"/>
    </source>
</evidence>
<comment type="similarity">
    <text evidence="1">Belongs to the iron-containing alcohol dehydrogenase family.</text>
</comment>
<protein>
    <submittedName>
        <fullName evidence="4">Daptide-type RiPP biosynthesis dehydogenase</fullName>
    </submittedName>
</protein>